<evidence type="ECO:0000259" key="2">
    <source>
        <dbReference type="Pfam" id="PF09356"/>
    </source>
</evidence>
<dbReference type="Pfam" id="PF09356">
    <property type="entry name" value="Phage_BR0599"/>
    <property type="match status" value="1"/>
</dbReference>
<dbReference type="OrthoDB" id="1633386at2"/>
<dbReference type="EMBL" id="FRBN01000032">
    <property type="protein sequence ID" value="SHL72705.1"/>
    <property type="molecule type" value="Genomic_DNA"/>
</dbReference>
<feature type="compositionally biased region" description="Basic and acidic residues" evidence="1">
    <location>
        <begin position="285"/>
        <end position="295"/>
    </location>
</feature>
<feature type="region of interest" description="Disordered" evidence="1">
    <location>
        <begin position="276"/>
        <end position="295"/>
    </location>
</feature>
<sequence length="295" mass="32060">MSGLNSALETHLGTGVTTICRCWALSRRDGVVMGFTDHDTVLAFDGISFKPDTGLSALALQQSTGLSVDNTEALGALSDTAVREDEIEAGRYDGAEVRAWLVNWADVDARQLQFRGTIGELKRAGGAFEAELRGLTEALNVPLGRTYQKSCSAVLGDEECTFDLDTPGYVSERAAEVVTDRRVFRFADMAGFAPDWFRHGVLKVQGGVASGLQGMIKRDIVEGDARVIELWHPLGAEVAAGDLLRIEAGCDKRMPTCQFKFNNLLNFQGFPDIPGDDWTISDPTRSPRLDGGSRR</sequence>
<protein>
    <recommendedName>
        <fullName evidence="2">Bacteriophage phiJL001 Gp84 C-terminal domain-containing protein</fullName>
    </recommendedName>
</protein>
<dbReference type="NCBIfam" id="TIGR02218">
    <property type="entry name" value="phg_TIGR02218"/>
    <property type="match status" value="1"/>
</dbReference>
<dbReference type="Pfam" id="PF09931">
    <property type="entry name" value="Phage_phiJL001_Gp84_N"/>
    <property type="match status" value="1"/>
</dbReference>
<evidence type="ECO:0000313" key="4">
    <source>
        <dbReference type="Proteomes" id="UP000184191"/>
    </source>
</evidence>
<organism evidence="3 4">
    <name type="scientific">Roseovarius marisflavi</name>
    <dbReference type="NCBI Taxonomy" id="1054996"/>
    <lineage>
        <taxon>Bacteria</taxon>
        <taxon>Pseudomonadati</taxon>
        <taxon>Pseudomonadota</taxon>
        <taxon>Alphaproteobacteria</taxon>
        <taxon>Rhodobacterales</taxon>
        <taxon>Roseobacteraceae</taxon>
        <taxon>Roseovarius</taxon>
    </lineage>
</organism>
<name>A0A1M7CZX0_9RHOB</name>
<evidence type="ECO:0000256" key="1">
    <source>
        <dbReference type="SAM" id="MobiDB-lite"/>
    </source>
</evidence>
<dbReference type="RefSeq" id="WP_073200441.1">
    <property type="nucleotide sequence ID" value="NZ_FRBN01000032.1"/>
</dbReference>
<dbReference type="AlphaFoldDB" id="A0A1M7CZX0"/>
<feature type="domain" description="Bacteriophage phiJL001 Gp84 C-terminal" evidence="2">
    <location>
        <begin position="195"/>
        <end position="277"/>
    </location>
</feature>
<keyword evidence="4" id="KW-1185">Reference proteome</keyword>
<proteinExistence type="predicted"/>
<gene>
    <name evidence="3" type="ORF">SAMN05444414_13226</name>
</gene>
<reference evidence="4" key="1">
    <citation type="submission" date="2016-11" db="EMBL/GenBank/DDBJ databases">
        <authorList>
            <person name="Varghese N."/>
            <person name="Submissions S."/>
        </authorList>
    </citation>
    <scope>NUCLEOTIDE SEQUENCE [LARGE SCALE GENOMIC DNA]</scope>
    <source>
        <strain evidence="4">DSM 29327</strain>
    </source>
</reference>
<dbReference type="InterPro" id="IPR018964">
    <property type="entry name" value="Phage_phiJL001_Gp84_C"/>
</dbReference>
<dbReference type="Proteomes" id="UP000184191">
    <property type="component" value="Unassembled WGS sequence"/>
</dbReference>
<evidence type="ECO:0000313" key="3">
    <source>
        <dbReference type="EMBL" id="SHL72705.1"/>
    </source>
</evidence>
<dbReference type="InterPro" id="IPR011928">
    <property type="entry name" value="Phage_phiJL001_Gp84"/>
</dbReference>
<dbReference type="STRING" id="1054996.SAMN05444414_13226"/>
<accession>A0A1M7CZX0</accession>